<protein>
    <recommendedName>
        <fullName evidence="4">Kinetochore protein mis13</fullName>
    </recommendedName>
</protein>
<reference evidence="2" key="1">
    <citation type="submission" date="2020-05" db="EMBL/GenBank/DDBJ databases">
        <title>Phylogenomic resolution of chytrid fungi.</title>
        <authorList>
            <person name="Stajich J.E."/>
            <person name="Amses K."/>
            <person name="Simmons R."/>
            <person name="Seto K."/>
            <person name="Myers J."/>
            <person name="Bonds A."/>
            <person name="Quandt C.A."/>
            <person name="Barry K."/>
            <person name="Liu P."/>
            <person name="Grigoriev I."/>
            <person name="Longcore J.E."/>
            <person name="James T.Y."/>
        </authorList>
    </citation>
    <scope>NUCLEOTIDE SEQUENCE</scope>
    <source>
        <strain evidence="2">JEL0513</strain>
    </source>
</reference>
<feature type="compositionally biased region" description="Polar residues" evidence="1">
    <location>
        <begin position="181"/>
        <end position="202"/>
    </location>
</feature>
<proteinExistence type="predicted"/>
<feature type="region of interest" description="Disordered" evidence="1">
    <location>
        <begin position="1"/>
        <end position="37"/>
    </location>
</feature>
<dbReference type="AlphaFoldDB" id="A0AAD5T2V7"/>
<dbReference type="GO" id="GO:0007059">
    <property type="term" value="P:chromosome segregation"/>
    <property type="evidence" value="ECO:0007669"/>
    <property type="project" value="InterPro"/>
</dbReference>
<feature type="compositionally biased region" description="Basic residues" evidence="1">
    <location>
        <begin position="1"/>
        <end position="10"/>
    </location>
</feature>
<dbReference type="GO" id="GO:0000444">
    <property type="term" value="C:MIS12/MIND type complex"/>
    <property type="evidence" value="ECO:0007669"/>
    <property type="project" value="InterPro"/>
</dbReference>
<organism evidence="2 3">
    <name type="scientific">Physocladia obscura</name>
    <dbReference type="NCBI Taxonomy" id="109957"/>
    <lineage>
        <taxon>Eukaryota</taxon>
        <taxon>Fungi</taxon>
        <taxon>Fungi incertae sedis</taxon>
        <taxon>Chytridiomycota</taxon>
        <taxon>Chytridiomycota incertae sedis</taxon>
        <taxon>Chytridiomycetes</taxon>
        <taxon>Chytridiales</taxon>
        <taxon>Chytriomycetaceae</taxon>
        <taxon>Physocladia</taxon>
    </lineage>
</organism>
<feature type="compositionally biased region" description="Low complexity" evidence="1">
    <location>
        <begin position="163"/>
        <end position="180"/>
    </location>
</feature>
<evidence type="ECO:0000313" key="2">
    <source>
        <dbReference type="EMBL" id="KAJ3125190.1"/>
    </source>
</evidence>
<dbReference type="Pfam" id="PF08202">
    <property type="entry name" value="MIS13"/>
    <property type="match status" value="1"/>
</dbReference>
<dbReference type="PANTHER" id="PTHR14778">
    <property type="entry name" value="KINETOCHORE-ASSOCIATED PROTEIN DSN1 HOMOLOG"/>
    <property type="match status" value="1"/>
</dbReference>
<dbReference type="EMBL" id="JADGJH010000625">
    <property type="protein sequence ID" value="KAJ3125190.1"/>
    <property type="molecule type" value="Genomic_DNA"/>
</dbReference>
<accession>A0AAD5T2V7</accession>
<dbReference type="GO" id="GO:0051301">
    <property type="term" value="P:cell division"/>
    <property type="evidence" value="ECO:0007669"/>
    <property type="project" value="InterPro"/>
</dbReference>
<dbReference type="Proteomes" id="UP001211907">
    <property type="component" value="Unassembled WGS sequence"/>
</dbReference>
<name>A0AAD5T2V7_9FUNG</name>
<keyword evidence="3" id="KW-1185">Reference proteome</keyword>
<sequence>MTPRQSTRRRTPQEAQRQEQKQEHQQQYQIQSEPGQEREQITLSVDQTLEPRAARAAKVVDLLRVNEVSAVKKTFCTSTVILVLCVDLPKYFGSSTMIFEYKHLIMLFMLRCVYLLIFETQRAAYTFYDELGFGVTKRIRAAKPKIENQQREQSQANNKQPEEQQLQQQKQTIAPIQPQTRSSQRISQQHETGISPPSSNPAVPNFVRQRVDTEITKRTQPPPLPPLSSSLSFSNNPIISNETLYIDTTVPVETAETPMIKKNRVMRNEFPISYQPDFATPYIHDTKSSDPPVPIPNFPEMKRRRSSIGMRGKRLSNSPSGLATALPHKTLDPAEYYRHVDAEQSDPVRLRQILVWCAKRIKAECEGEECDANVLKMYDAVIQGLVSKKISTSWYNRDRASDDISRTFEKKNVKPNPDNAINLTKKKELETEIHALIKEEEEWNAILTSHNVAKTQKQFGVAGMVAEKQPNKLDAVSVLSEQEWSVLALIDKQQGQDSVTQTGKEKVSVGEWAESLVKAVQFDVHSRRDALGTLARKAKFSQRDCDTLFSSLIGAYESDRLKRQEILEPMDVLKMLGGIGTGTDERSDQN</sequence>
<feature type="region of interest" description="Disordered" evidence="1">
    <location>
        <begin position="145"/>
        <end position="204"/>
    </location>
</feature>
<dbReference type="InterPro" id="IPR013218">
    <property type="entry name" value="Dsn1/Mis13"/>
</dbReference>
<evidence type="ECO:0000313" key="3">
    <source>
        <dbReference type="Proteomes" id="UP001211907"/>
    </source>
</evidence>
<gene>
    <name evidence="2" type="ORF">HK100_010935</name>
</gene>
<evidence type="ECO:0008006" key="4">
    <source>
        <dbReference type="Google" id="ProtNLM"/>
    </source>
</evidence>
<comment type="caution">
    <text evidence="2">The sequence shown here is derived from an EMBL/GenBank/DDBJ whole genome shotgun (WGS) entry which is preliminary data.</text>
</comment>
<evidence type="ECO:0000256" key="1">
    <source>
        <dbReference type="SAM" id="MobiDB-lite"/>
    </source>
</evidence>
<dbReference type="PANTHER" id="PTHR14778:SF2">
    <property type="entry name" value="KINETOCHORE-ASSOCIATED PROTEIN DSN1 HOMOLOG"/>
    <property type="match status" value="1"/>
</dbReference>